<dbReference type="Proteomes" id="UP000573327">
    <property type="component" value="Unassembled WGS sequence"/>
</dbReference>
<feature type="transmembrane region" description="Helical" evidence="1">
    <location>
        <begin position="54"/>
        <end position="74"/>
    </location>
</feature>
<name>A0A7W7WGU0_9ACTN</name>
<dbReference type="AlphaFoldDB" id="A0A7W7WGU0"/>
<feature type="transmembrane region" description="Helical" evidence="1">
    <location>
        <begin position="112"/>
        <end position="134"/>
    </location>
</feature>
<keyword evidence="3" id="KW-1185">Reference proteome</keyword>
<accession>A0A7W7WGU0</accession>
<sequence>MAVNSLAGTARSTDAGQGWLRKVLALDAVVTGGNGLAYLAFSGPLGELLGIDRMVLLDIGAFLLLFGAGVGFLASRRVPSAAVVKVLVDANLLWSVLSVVAMVVWFEPSTVGLVWIPMQAATVAGFAALQWRALRSVARSER</sequence>
<keyword evidence="1" id="KW-0812">Transmembrane</keyword>
<proteinExistence type="predicted"/>
<reference evidence="2 3" key="1">
    <citation type="submission" date="2020-08" db="EMBL/GenBank/DDBJ databases">
        <title>Sequencing the genomes of 1000 actinobacteria strains.</title>
        <authorList>
            <person name="Klenk H.-P."/>
        </authorList>
    </citation>
    <scope>NUCLEOTIDE SEQUENCE [LARGE SCALE GENOMIC DNA]</scope>
    <source>
        <strain evidence="2 3">DSM 44786</strain>
    </source>
</reference>
<feature type="transmembrane region" description="Helical" evidence="1">
    <location>
        <begin position="86"/>
        <end position="106"/>
    </location>
</feature>
<evidence type="ECO:0000313" key="3">
    <source>
        <dbReference type="Proteomes" id="UP000573327"/>
    </source>
</evidence>
<gene>
    <name evidence="2" type="ORF">F4556_002081</name>
</gene>
<keyword evidence="1" id="KW-1133">Transmembrane helix</keyword>
<dbReference type="RefSeq" id="WP_184913627.1">
    <property type="nucleotide sequence ID" value="NZ_JACHJR010000001.1"/>
</dbReference>
<keyword evidence="1" id="KW-0472">Membrane</keyword>
<protein>
    <submittedName>
        <fullName evidence="2">Putative membrane-bound spermidine synthase</fullName>
    </submittedName>
</protein>
<comment type="caution">
    <text evidence="2">The sequence shown here is derived from an EMBL/GenBank/DDBJ whole genome shotgun (WGS) entry which is preliminary data.</text>
</comment>
<evidence type="ECO:0000313" key="2">
    <source>
        <dbReference type="EMBL" id="MBB4946546.1"/>
    </source>
</evidence>
<evidence type="ECO:0000256" key="1">
    <source>
        <dbReference type="SAM" id="Phobius"/>
    </source>
</evidence>
<dbReference type="EMBL" id="JACHJR010000001">
    <property type="protein sequence ID" value="MBB4946546.1"/>
    <property type="molecule type" value="Genomic_DNA"/>
</dbReference>
<organism evidence="2 3">
    <name type="scientific">Kitasatospora gansuensis</name>
    <dbReference type="NCBI Taxonomy" id="258050"/>
    <lineage>
        <taxon>Bacteria</taxon>
        <taxon>Bacillati</taxon>
        <taxon>Actinomycetota</taxon>
        <taxon>Actinomycetes</taxon>
        <taxon>Kitasatosporales</taxon>
        <taxon>Streptomycetaceae</taxon>
        <taxon>Kitasatospora</taxon>
    </lineage>
</organism>